<protein>
    <submittedName>
        <fullName evidence="6">Methyltransferase domain-containing protein</fullName>
    </submittedName>
</protein>
<dbReference type="GO" id="GO:0070041">
    <property type="term" value="F:rRNA (uridine-C5-)-methyltransferase activity"/>
    <property type="evidence" value="ECO:0007669"/>
    <property type="project" value="TreeGrafter"/>
</dbReference>
<evidence type="ECO:0000256" key="2">
    <source>
        <dbReference type="ARBA" id="ARBA00022679"/>
    </source>
</evidence>
<dbReference type="Gene3D" id="2.40.50.1070">
    <property type="match status" value="1"/>
</dbReference>
<evidence type="ECO:0000313" key="6">
    <source>
        <dbReference type="EMBL" id="NNG40939.1"/>
    </source>
</evidence>
<dbReference type="Gene3D" id="3.40.50.150">
    <property type="entry name" value="Vaccinia Virus protein VP39"/>
    <property type="match status" value="1"/>
</dbReference>
<accession>A0A849AKP8</accession>
<evidence type="ECO:0000313" key="7">
    <source>
        <dbReference type="Proteomes" id="UP000557772"/>
    </source>
</evidence>
<keyword evidence="1 4" id="KW-0489">Methyltransferase</keyword>
<evidence type="ECO:0000256" key="1">
    <source>
        <dbReference type="ARBA" id="ARBA00022603"/>
    </source>
</evidence>
<dbReference type="InterPro" id="IPR010280">
    <property type="entry name" value="U5_MeTrfase_fam"/>
</dbReference>
<evidence type="ECO:0000256" key="5">
    <source>
        <dbReference type="PROSITE-ProRule" id="PRU10015"/>
    </source>
</evidence>
<evidence type="ECO:0000256" key="3">
    <source>
        <dbReference type="ARBA" id="ARBA00022691"/>
    </source>
</evidence>
<organism evidence="6 7">
    <name type="scientific">Flexivirga aerilata</name>
    <dbReference type="NCBI Taxonomy" id="1656889"/>
    <lineage>
        <taxon>Bacteria</taxon>
        <taxon>Bacillati</taxon>
        <taxon>Actinomycetota</taxon>
        <taxon>Actinomycetes</taxon>
        <taxon>Micrococcales</taxon>
        <taxon>Dermacoccaceae</taxon>
        <taxon>Flexivirga</taxon>
    </lineage>
</organism>
<dbReference type="SUPFAM" id="SSF53335">
    <property type="entry name" value="S-adenosyl-L-methionine-dependent methyltransferases"/>
    <property type="match status" value="1"/>
</dbReference>
<name>A0A849AKP8_9MICO</name>
<proteinExistence type="inferred from homology"/>
<feature type="active site" evidence="5">
    <location>
        <position position="341"/>
    </location>
</feature>
<dbReference type="PANTHER" id="PTHR11061:SF30">
    <property type="entry name" value="TRNA (URACIL(54)-C(5))-METHYLTRANSFERASE"/>
    <property type="match status" value="1"/>
</dbReference>
<comment type="similarity">
    <text evidence="4">Belongs to the class I-like SAM-binding methyltransferase superfamily. RNA M5U methyltransferase family.</text>
</comment>
<dbReference type="Pfam" id="PF05958">
    <property type="entry name" value="tRNA_U5-meth_tr"/>
    <property type="match status" value="1"/>
</dbReference>
<feature type="active site" description="Nucleophile" evidence="4">
    <location>
        <position position="341"/>
    </location>
</feature>
<dbReference type="Proteomes" id="UP000557772">
    <property type="component" value="Unassembled WGS sequence"/>
</dbReference>
<comment type="caution">
    <text evidence="6">The sequence shown here is derived from an EMBL/GenBank/DDBJ whole genome shotgun (WGS) entry which is preliminary data.</text>
</comment>
<dbReference type="AlphaFoldDB" id="A0A849AKP8"/>
<gene>
    <name evidence="6" type="ORF">HJ588_16900</name>
</gene>
<dbReference type="CDD" id="cd02440">
    <property type="entry name" value="AdoMet_MTases"/>
    <property type="match status" value="1"/>
</dbReference>
<dbReference type="PANTHER" id="PTHR11061">
    <property type="entry name" value="RNA M5U METHYLTRANSFERASE"/>
    <property type="match status" value="1"/>
</dbReference>
<feature type="binding site" evidence="4">
    <location>
        <position position="241"/>
    </location>
    <ligand>
        <name>S-adenosyl-L-methionine</name>
        <dbReference type="ChEBI" id="CHEBI:59789"/>
    </ligand>
</feature>
<sequence>MHCDYFDAEACRSCTLMGRPYDAQVADLQASVAAQLHDVVATDHWLTPFCGPESHFRNKAKLVVGGTRTSPTFGILDEAGRGVDLRECGLYEPGLHETIGRLTEFVAELGLTPYDVPRRSGELKHLLITHSPAGESMIRFVLRSPGQLPRLERALPELIDAVPGARVVTANLLPEHKVVLEGDTEIVLTEQQSLPMPVNDLTLHLRPASFFQTNTLVAGGLYRQAREWTRDISPGTVTDLFCGVGGFALHAAGTPADHPAEVLGIESSAEAVESARLSAAELTDRNPLGNIDFRVGDAHRQIMSGGAASHLVIVNPPRRGIGSLAPELERSAVPHVIYSSCNATSLAKDLAAMPSYRVRQARLFDMFPQTRHHEVLVRLERNAA</sequence>
<feature type="binding site" evidence="4">
    <location>
        <position position="212"/>
    </location>
    <ligand>
        <name>S-adenosyl-L-methionine</name>
        <dbReference type="ChEBI" id="CHEBI:59789"/>
    </ligand>
</feature>
<dbReference type="PROSITE" id="PS51687">
    <property type="entry name" value="SAM_MT_RNA_M5U"/>
    <property type="match status" value="1"/>
</dbReference>
<feature type="binding site" evidence="4">
    <location>
        <position position="266"/>
    </location>
    <ligand>
        <name>S-adenosyl-L-methionine</name>
        <dbReference type="ChEBI" id="CHEBI:59789"/>
    </ligand>
</feature>
<dbReference type="RefSeq" id="WP_171157782.1">
    <property type="nucleotide sequence ID" value="NZ_JABENB010000003.1"/>
</dbReference>
<dbReference type="InterPro" id="IPR029063">
    <property type="entry name" value="SAM-dependent_MTases_sf"/>
</dbReference>
<keyword evidence="3 4" id="KW-0949">S-adenosyl-L-methionine</keyword>
<dbReference type="GO" id="GO:0070475">
    <property type="term" value="P:rRNA base methylation"/>
    <property type="evidence" value="ECO:0007669"/>
    <property type="project" value="TreeGrafter"/>
</dbReference>
<reference evidence="6 7" key="1">
    <citation type="submission" date="2020-05" db="EMBL/GenBank/DDBJ databases">
        <title>Flexivirga sp. ID2601S isolated from air conditioner.</title>
        <authorList>
            <person name="Kim D.H."/>
        </authorList>
    </citation>
    <scope>NUCLEOTIDE SEQUENCE [LARGE SCALE GENOMIC DNA]</scope>
    <source>
        <strain evidence="6 7">ID2601S</strain>
    </source>
</reference>
<dbReference type="EMBL" id="JABENB010000003">
    <property type="protein sequence ID" value="NNG40939.1"/>
    <property type="molecule type" value="Genomic_DNA"/>
</dbReference>
<dbReference type="InterPro" id="IPR030390">
    <property type="entry name" value="MeTrfase_TrmA_AS"/>
</dbReference>
<keyword evidence="2 4" id="KW-0808">Transferase</keyword>
<evidence type="ECO:0000256" key="4">
    <source>
        <dbReference type="PROSITE-ProRule" id="PRU01024"/>
    </source>
</evidence>
<dbReference type="PROSITE" id="PS01230">
    <property type="entry name" value="TRMA_1"/>
    <property type="match status" value="1"/>
</dbReference>
<keyword evidence="7" id="KW-1185">Reference proteome</keyword>
<feature type="binding site" evidence="4">
    <location>
        <position position="315"/>
    </location>
    <ligand>
        <name>S-adenosyl-L-methionine</name>
        <dbReference type="ChEBI" id="CHEBI:59789"/>
    </ligand>
</feature>